<keyword evidence="3" id="KW-1185">Reference proteome</keyword>
<evidence type="ECO:0000313" key="3">
    <source>
        <dbReference type="Proteomes" id="UP001165060"/>
    </source>
</evidence>
<gene>
    <name evidence="2" type="ORF">TeGR_g12275</name>
</gene>
<sequence length="451" mass="49096">MANPPDPPITLSLSSSPDSVFRLHLSSSSASKVFLVNAPIELTIHGSELLLQTVANNVPSSLILLRNVSFTPDLSPSLIVPEGGGGGVLPGIYHGAASVTIADFTPNESLHVFVPPSASSLPFLQPVYDPFLAPFELTLFYPSPSAITDGYLFLYLRYLQSLLPASVPHRTVISRAVDLSPFALPLPPPPAILVLNQHATPSFDLRGYLELYVDKWGVKPGLIHLNHEMGGNVGDAVDERELGAVYGEYEFAIRNYYHEDLLKTSRFLPLGPANTAPRGESEVEASAGASRPVACSFTGNPSNRPSRQKLFSDPSMSAFCRLSQSSVMVGNGAEDTAYREQLRNTDFCPVPGGNNFETFRIYEALEDGCVPVIRRGDDGYREWKQGLSGARGGDFDASDFVVECDEWDEACVEAMRGGGALELRTNGRAFWTETLAAVRREFRESIERILV</sequence>
<dbReference type="Pfam" id="PF24785">
    <property type="entry name" value="RXYLT1_C"/>
    <property type="match status" value="1"/>
</dbReference>
<organism evidence="2 3">
    <name type="scientific">Tetraparma gracilis</name>
    <dbReference type="NCBI Taxonomy" id="2962635"/>
    <lineage>
        <taxon>Eukaryota</taxon>
        <taxon>Sar</taxon>
        <taxon>Stramenopiles</taxon>
        <taxon>Ochrophyta</taxon>
        <taxon>Bolidophyceae</taxon>
        <taxon>Parmales</taxon>
        <taxon>Triparmaceae</taxon>
        <taxon>Tetraparma</taxon>
    </lineage>
</organism>
<dbReference type="InterPro" id="IPR057538">
    <property type="entry name" value="RXYLT1_C"/>
</dbReference>
<name>A0ABQ6MWI0_9STRA</name>
<proteinExistence type="predicted"/>
<accession>A0ABQ6MWI0</accession>
<feature type="domain" description="RXYLT1 C-terminal" evidence="1">
    <location>
        <begin position="286"/>
        <end position="374"/>
    </location>
</feature>
<comment type="caution">
    <text evidence="2">The sequence shown here is derived from an EMBL/GenBank/DDBJ whole genome shotgun (WGS) entry which is preliminary data.</text>
</comment>
<evidence type="ECO:0000259" key="1">
    <source>
        <dbReference type="Pfam" id="PF24785"/>
    </source>
</evidence>
<reference evidence="2 3" key="1">
    <citation type="journal article" date="2023" name="Commun. Biol.">
        <title>Genome analysis of Parmales, the sister group of diatoms, reveals the evolutionary specialization of diatoms from phago-mixotrophs to photoautotrophs.</title>
        <authorList>
            <person name="Ban H."/>
            <person name="Sato S."/>
            <person name="Yoshikawa S."/>
            <person name="Yamada K."/>
            <person name="Nakamura Y."/>
            <person name="Ichinomiya M."/>
            <person name="Sato N."/>
            <person name="Blanc-Mathieu R."/>
            <person name="Endo H."/>
            <person name="Kuwata A."/>
            <person name="Ogata H."/>
        </authorList>
    </citation>
    <scope>NUCLEOTIDE SEQUENCE [LARGE SCALE GENOMIC DNA]</scope>
</reference>
<dbReference type="EMBL" id="BRYB01003343">
    <property type="protein sequence ID" value="GMI35012.1"/>
    <property type="molecule type" value="Genomic_DNA"/>
</dbReference>
<evidence type="ECO:0000313" key="2">
    <source>
        <dbReference type="EMBL" id="GMI35012.1"/>
    </source>
</evidence>
<dbReference type="Proteomes" id="UP001165060">
    <property type="component" value="Unassembled WGS sequence"/>
</dbReference>
<protein>
    <recommendedName>
        <fullName evidence="1">RXYLT1 C-terminal domain-containing protein</fullName>
    </recommendedName>
</protein>